<feature type="transmembrane region" description="Helical" evidence="2">
    <location>
        <begin position="340"/>
        <end position="363"/>
    </location>
</feature>
<feature type="transmembrane region" description="Helical" evidence="2">
    <location>
        <begin position="85"/>
        <end position="108"/>
    </location>
</feature>
<evidence type="ECO:0000256" key="1">
    <source>
        <dbReference type="SAM" id="MobiDB-lite"/>
    </source>
</evidence>
<name>H2ATC3_KAZAF</name>
<dbReference type="PANTHER" id="PTHR34814:SF1">
    <property type="entry name" value="NITROSOGUANIDINE RESISTANCE PROTEIN SNG1"/>
    <property type="match status" value="1"/>
</dbReference>
<feature type="domain" description="DUF3533" evidence="3">
    <location>
        <begin position="93"/>
        <end position="475"/>
    </location>
</feature>
<evidence type="ECO:0000313" key="4">
    <source>
        <dbReference type="EMBL" id="CCF57623.1"/>
    </source>
</evidence>
<feature type="compositionally biased region" description="Low complexity" evidence="1">
    <location>
        <begin position="22"/>
        <end position="32"/>
    </location>
</feature>
<dbReference type="GO" id="GO:0016020">
    <property type="term" value="C:membrane"/>
    <property type="evidence" value="ECO:0007669"/>
    <property type="project" value="TreeGrafter"/>
</dbReference>
<reference evidence="4 5" key="1">
    <citation type="journal article" date="2011" name="Proc. Natl. Acad. Sci. U.S.A.">
        <title>Evolutionary erosion of yeast sex chromosomes by mating-type switching accidents.</title>
        <authorList>
            <person name="Gordon J.L."/>
            <person name="Armisen D."/>
            <person name="Proux-Wera E."/>
            <person name="Oheigeartaigh S.S."/>
            <person name="Byrne K.P."/>
            <person name="Wolfe K.H."/>
        </authorList>
    </citation>
    <scope>NUCLEOTIDE SEQUENCE [LARGE SCALE GENOMIC DNA]</scope>
    <source>
        <strain evidence="5">ATCC 22294 / BCRC 22015 / CBS 2517 / CECT 1963 / NBRC 1671 / NRRL Y-8276</strain>
    </source>
</reference>
<dbReference type="Proteomes" id="UP000005220">
    <property type="component" value="Chromosome 3"/>
</dbReference>
<dbReference type="GeneID" id="13885541"/>
<feature type="region of interest" description="Disordered" evidence="1">
    <location>
        <begin position="1"/>
        <end position="64"/>
    </location>
</feature>
<dbReference type="InParanoid" id="H2ATC3"/>
<accession>H2ATC3</accession>
<feature type="transmembrane region" description="Helical" evidence="2">
    <location>
        <begin position="409"/>
        <end position="428"/>
    </location>
</feature>
<dbReference type="RefSeq" id="XP_003956758.1">
    <property type="nucleotide sequence ID" value="XM_003956709.1"/>
</dbReference>
<protein>
    <recommendedName>
        <fullName evidence="3">DUF3533 domain-containing protein</fullName>
    </recommendedName>
</protein>
<feature type="compositionally biased region" description="Basic and acidic residues" evidence="1">
    <location>
        <begin position="9"/>
        <end position="21"/>
    </location>
</feature>
<feature type="transmembrane region" description="Helical" evidence="2">
    <location>
        <begin position="296"/>
        <end position="319"/>
    </location>
</feature>
<feature type="transmembrane region" description="Helical" evidence="2">
    <location>
        <begin position="375"/>
        <end position="402"/>
    </location>
</feature>
<keyword evidence="5" id="KW-1185">Reference proteome</keyword>
<dbReference type="AlphaFoldDB" id="H2ATC3"/>
<dbReference type="EMBL" id="HE650823">
    <property type="protein sequence ID" value="CCF57623.1"/>
    <property type="molecule type" value="Genomic_DNA"/>
</dbReference>
<keyword evidence="2" id="KW-1133">Transmembrane helix</keyword>
<evidence type="ECO:0000313" key="5">
    <source>
        <dbReference type="Proteomes" id="UP000005220"/>
    </source>
</evidence>
<dbReference type="KEGG" id="kaf:KAFR_0C06275"/>
<feature type="transmembrane region" description="Helical" evidence="2">
    <location>
        <begin position="464"/>
        <end position="490"/>
    </location>
</feature>
<dbReference type="PANTHER" id="PTHR34814">
    <property type="entry name" value="NITROSOGUANIDINE RESISTANCE PROTEIN SNG1"/>
    <property type="match status" value="1"/>
</dbReference>
<dbReference type="eggNOG" id="ENOG502QUA0">
    <property type="taxonomic scope" value="Eukaryota"/>
</dbReference>
<keyword evidence="2" id="KW-0812">Transmembrane</keyword>
<dbReference type="InterPro" id="IPR022703">
    <property type="entry name" value="DUF3533"/>
</dbReference>
<keyword evidence="2" id="KW-0472">Membrane</keyword>
<sequence>MSVDDREDAEVGKLLADDKLNSRSNSNNESGSIADSAKDYEPSIDSLITSKGNPVTEEPKAAAPSLAKERTRFFSPKLKDHRKKVFIQFAMTNLVLFIFILIIFDLFWGSTYQTTSHYNKVRILALIQDDQLDSDSTVTQMTPMLEELIAELPGQWHLYNTTSFAEKYGVNTTEEINEKVIKLIYDEKFFLSFNVLPNVTQSLYQSLTVPNATYWSSTDFFKSYYESGRDPTGIKPFMLPLITTLESYFKSYYISTYLPSFLSNITSSNTYNTTNIANAGSFNFEYVDNRPFYDRIFYSCTQIGVIYTLVLTVFQFLIMGPVHGQMAGLLKPKYMCLYRITVTWCTCFILSLFVCTISAIYHVNFTLAFGRGGFMIYWMSTWLFMMAVAGANENVISILFAWKPQYTGLWILGFVILNIAPTFFTMALDSNFYRYGYMMPLHNIVDIYRTLFLDLSRYKMGRNYGILVAWIALNTACMPVAMKCIQLIVAHKTKAALKEKRKQDK</sequence>
<evidence type="ECO:0000259" key="3">
    <source>
        <dbReference type="Pfam" id="PF12051"/>
    </source>
</evidence>
<gene>
    <name evidence="4" type="primary">KAFR0C06275</name>
    <name evidence="4" type="ORF">KAFR_0C06275</name>
</gene>
<dbReference type="HOGENOM" id="CLU_020178_0_1_1"/>
<dbReference type="FunCoup" id="H2ATC3">
    <property type="interactions" value="57"/>
</dbReference>
<evidence type="ECO:0000256" key="2">
    <source>
        <dbReference type="SAM" id="Phobius"/>
    </source>
</evidence>
<dbReference type="Pfam" id="PF12051">
    <property type="entry name" value="DUF3533"/>
    <property type="match status" value="1"/>
</dbReference>
<organism evidence="4 5">
    <name type="scientific">Kazachstania africana (strain ATCC 22294 / BCRC 22015 / CBS 2517 / CECT 1963 / NBRC 1671 / NRRL Y-8276)</name>
    <name type="common">Yeast</name>
    <name type="synonym">Kluyveromyces africanus</name>
    <dbReference type="NCBI Taxonomy" id="1071382"/>
    <lineage>
        <taxon>Eukaryota</taxon>
        <taxon>Fungi</taxon>
        <taxon>Dikarya</taxon>
        <taxon>Ascomycota</taxon>
        <taxon>Saccharomycotina</taxon>
        <taxon>Saccharomycetes</taxon>
        <taxon>Saccharomycetales</taxon>
        <taxon>Saccharomycetaceae</taxon>
        <taxon>Kazachstania</taxon>
    </lineage>
</organism>
<dbReference type="InterPro" id="IPR053001">
    <property type="entry name" value="MNNG_permease-like"/>
</dbReference>
<proteinExistence type="predicted"/>
<dbReference type="OrthoDB" id="2140105at2759"/>